<name>A0A917R225_9ACTN</name>
<feature type="transmembrane region" description="Helical" evidence="7">
    <location>
        <begin position="253"/>
        <end position="278"/>
    </location>
</feature>
<evidence type="ECO:0000256" key="4">
    <source>
        <dbReference type="ARBA" id="ARBA00022692"/>
    </source>
</evidence>
<feature type="transmembrane region" description="Helical" evidence="7">
    <location>
        <begin position="148"/>
        <end position="166"/>
    </location>
</feature>
<dbReference type="AlphaFoldDB" id="A0A917R225"/>
<dbReference type="EMBL" id="BMNT01000014">
    <property type="protein sequence ID" value="GGK84857.1"/>
    <property type="molecule type" value="Genomic_DNA"/>
</dbReference>
<evidence type="ECO:0000256" key="7">
    <source>
        <dbReference type="RuleBase" id="RU363032"/>
    </source>
</evidence>
<comment type="subcellular location">
    <subcellularLocation>
        <location evidence="1 7">Cell membrane</location>
        <topology evidence="1 7">Multi-pass membrane protein</topology>
    </subcellularLocation>
</comment>
<evidence type="ECO:0000256" key="5">
    <source>
        <dbReference type="ARBA" id="ARBA00022989"/>
    </source>
</evidence>
<dbReference type="InterPro" id="IPR035906">
    <property type="entry name" value="MetI-like_sf"/>
</dbReference>
<feature type="transmembrane region" description="Helical" evidence="7">
    <location>
        <begin position="87"/>
        <end position="109"/>
    </location>
</feature>
<dbReference type="InterPro" id="IPR000515">
    <property type="entry name" value="MetI-like"/>
</dbReference>
<gene>
    <name evidence="9" type="ORF">GCM10007964_29150</name>
</gene>
<dbReference type="PANTHER" id="PTHR43386:SF1">
    <property type="entry name" value="D,D-DIPEPTIDE TRANSPORT SYSTEM PERMEASE PROTEIN DDPC-RELATED"/>
    <property type="match status" value="1"/>
</dbReference>
<feature type="domain" description="ABC transmembrane type-1" evidence="8">
    <location>
        <begin position="87"/>
        <end position="275"/>
    </location>
</feature>
<keyword evidence="6 7" id="KW-0472">Membrane</keyword>
<dbReference type="Pfam" id="PF00528">
    <property type="entry name" value="BPD_transp_1"/>
    <property type="match status" value="1"/>
</dbReference>
<accession>A0A917R225</accession>
<keyword evidence="5 7" id="KW-1133">Transmembrane helix</keyword>
<organism evidence="9 10">
    <name type="scientific">Sphaerisporangium melleum</name>
    <dbReference type="NCBI Taxonomy" id="321316"/>
    <lineage>
        <taxon>Bacteria</taxon>
        <taxon>Bacillati</taxon>
        <taxon>Actinomycetota</taxon>
        <taxon>Actinomycetes</taxon>
        <taxon>Streptosporangiales</taxon>
        <taxon>Streptosporangiaceae</taxon>
        <taxon>Sphaerisporangium</taxon>
    </lineage>
</organism>
<dbReference type="GO" id="GO:0071916">
    <property type="term" value="F:dipeptide transmembrane transporter activity"/>
    <property type="evidence" value="ECO:0007669"/>
    <property type="project" value="TreeGrafter"/>
</dbReference>
<dbReference type="Proteomes" id="UP000645217">
    <property type="component" value="Unassembled WGS sequence"/>
</dbReference>
<feature type="transmembrane region" description="Helical" evidence="7">
    <location>
        <begin position="121"/>
        <end position="142"/>
    </location>
</feature>
<proteinExistence type="inferred from homology"/>
<dbReference type="PANTHER" id="PTHR43386">
    <property type="entry name" value="OLIGOPEPTIDE TRANSPORT SYSTEM PERMEASE PROTEIN APPC"/>
    <property type="match status" value="1"/>
</dbReference>
<keyword evidence="2 7" id="KW-0813">Transport</keyword>
<dbReference type="PROSITE" id="PS50928">
    <property type="entry name" value="ABC_TM1"/>
    <property type="match status" value="1"/>
</dbReference>
<reference evidence="9" key="2">
    <citation type="submission" date="2020-09" db="EMBL/GenBank/DDBJ databases">
        <authorList>
            <person name="Sun Q."/>
            <person name="Ohkuma M."/>
        </authorList>
    </citation>
    <scope>NUCLEOTIDE SEQUENCE</scope>
    <source>
        <strain evidence="9">JCM 13064</strain>
    </source>
</reference>
<keyword evidence="10" id="KW-1185">Reference proteome</keyword>
<dbReference type="InterPro" id="IPR050366">
    <property type="entry name" value="BP-dependent_transpt_permease"/>
</dbReference>
<dbReference type="SUPFAM" id="SSF161098">
    <property type="entry name" value="MetI-like"/>
    <property type="match status" value="1"/>
</dbReference>
<sequence>MTAVTAPAVTAEPAGPRRPLRSGKLIAGLAVAGFFVLAGVLGPLFAGDPEEIGYERLMPPSAGHWLGTTNTGQDVLAQLLVATRGSLTIGVVVGVLATVISLLVGVLGAYLGGWLDEGFSLLSNVFLVIPGLPLVILITDYLETGGPVALALTITITSWAGPARVIRAQTLSLRGRDYVDAARVSGERGWRIMVFEILPNLVPIIAAQLVFAVIGGILLDAALSFLGLAGGSAGSWGSMLYFAQNASALSTGAWWWFVPPGLCIAVLGAGLSLINFGIDEIIDPRLRRATS</sequence>
<dbReference type="CDD" id="cd06261">
    <property type="entry name" value="TM_PBP2"/>
    <property type="match status" value="1"/>
</dbReference>
<reference evidence="9" key="1">
    <citation type="journal article" date="2014" name="Int. J. Syst. Evol. Microbiol.">
        <title>Complete genome sequence of Corynebacterium casei LMG S-19264T (=DSM 44701T), isolated from a smear-ripened cheese.</title>
        <authorList>
            <consortium name="US DOE Joint Genome Institute (JGI-PGF)"/>
            <person name="Walter F."/>
            <person name="Albersmeier A."/>
            <person name="Kalinowski J."/>
            <person name="Ruckert C."/>
        </authorList>
    </citation>
    <scope>NUCLEOTIDE SEQUENCE</scope>
    <source>
        <strain evidence="9">JCM 13064</strain>
    </source>
</reference>
<feature type="transmembrane region" description="Helical" evidence="7">
    <location>
        <begin position="201"/>
        <end position="233"/>
    </location>
</feature>
<evidence type="ECO:0000256" key="1">
    <source>
        <dbReference type="ARBA" id="ARBA00004651"/>
    </source>
</evidence>
<feature type="transmembrane region" description="Helical" evidence="7">
    <location>
        <begin position="25"/>
        <end position="46"/>
    </location>
</feature>
<comment type="caution">
    <text evidence="9">The sequence shown here is derived from an EMBL/GenBank/DDBJ whole genome shotgun (WGS) entry which is preliminary data.</text>
</comment>
<evidence type="ECO:0000256" key="2">
    <source>
        <dbReference type="ARBA" id="ARBA00022448"/>
    </source>
</evidence>
<evidence type="ECO:0000256" key="6">
    <source>
        <dbReference type="ARBA" id="ARBA00023136"/>
    </source>
</evidence>
<dbReference type="Gene3D" id="1.10.3720.10">
    <property type="entry name" value="MetI-like"/>
    <property type="match status" value="1"/>
</dbReference>
<dbReference type="RefSeq" id="WP_189163529.1">
    <property type="nucleotide sequence ID" value="NZ_BMNT01000014.1"/>
</dbReference>
<evidence type="ECO:0000259" key="8">
    <source>
        <dbReference type="PROSITE" id="PS50928"/>
    </source>
</evidence>
<dbReference type="GO" id="GO:0005886">
    <property type="term" value="C:plasma membrane"/>
    <property type="evidence" value="ECO:0007669"/>
    <property type="project" value="UniProtKB-SubCell"/>
</dbReference>
<evidence type="ECO:0000313" key="10">
    <source>
        <dbReference type="Proteomes" id="UP000645217"/>
    </source>
</evidence>
<evidence type="ECO:0000313" key="9">
    <source>
        <dbReference type="EMBL" id="GGK84857.1"/>
    </source>
</evidence>
<keyword evidence="4 7" id="KW-0812">Transmembrane</keyword>
<comment type="similarity">
    <text evidence="7">Belongs to the binding-protein-dependent transport system permease family.</text>
</comment>
<keyword evidence="3" id="KW-1003">Cell membrane</keyword>
<evidence type="ECO:0000256" key="3">
    <source>
        <dbReference type="ARBA" id="ARBA00022475"/>
    </source>
</evidence>
<protein>
    <recommendedName>
        <fullName evidence="8">ABC transmembrane type-1 domain-containing protein</fullName>
    </recommendedName>
</protein>